<proteinExistence type="predicted"/>
<keyword evidence="2" id="KW-1185">Reference proteome</keyword>
<dbReference type="NCBIfam" id="TIGR04183">
    <property type="entry name" value="Por_Secre_tail"/>
    <property type="match status" value="1"/>
</dbReference>
<gene>
    <name evidence="1" type="ORF">SAMN05444359_11022</name>
</gene>
<sequence length="346" mass="37970">MAYTPLKISVPTPCHEDWNGMTPVSGTTARHCDSCAKNVTDFTGFTDDQLHAYARENKGRMCGRFRPDQLERPLRAISDRRASPLKVAAATAGLLLSSAAMEAQSALPTPESPAKVETKDATLANIRAINAAHLSTDADATTIRGEMTAKPVTADSLPPRPPVVGKIAIHPRIEDEIVGDIVVEPIPDTIPGGEIICPIPDTIPLPEEQHPMIMGIMIMEVPEPTGMDWVKDTIKQMLPQLPLPPKEPTSHPRPRPEATYLESLVVSPNPFDRELRLDLNVPKDGSLVIELLNANGQLVHSQLWHVVAGDNFLNLAPKRRKTSPGIYYLRITDFNELEVVRTVVKR</sequence>
<evidence type="ECO:0000313" key="1">
    <source>
        <dbReference type="EMBL" id="SEQ44567.1"/>
    </source>
</evidence>
<evidence type="ECO:0000313" key="2">
    <source>
        <dbReference type="Proteomes" id="UP000199021"/>
    </source>
</evidence>
<dbReference type="InParanoid" id="A0A1H9G363"/>
<dbReference type="InterPro" id="IPR026444">
    <property type="entry name" value="Secre_tail"/>
</dbReference>
<reference evidence="2" key="1">
    <citation type="submission" date="2016-10" db="EMBL/GenBank/DDBJ databases">
        <authorList>
            <person name="Varghese N."/>
            <person name="Submissions S."/>
        </authorList>
    </citation>
    <scope>NUCLEOTIDE SEQUENCE [LARGE SCALE GENOMIC DNA]</scope>
    <source>
        <strain evidence="2">DSM 24740</strain>
    </source>
</reference>
<dbReference type="EMBL" id="FOFB01000010">
    <property type="protein sequence ID" value="SEQ44567.1"/>
    <property type="molecule type" value="Genomic_DNA"/>
</dbReference>
<dbReference type="AlphaFoldDB" id="A0A1H9G363"/>
<accession>A0A1H9G363</accession>
<dbReference type="STRING" id="478744.SAMN05444359_11022"/>
<protein>
    <submittedName>
        <fullName evidence="1">Por secretion system C-terminal sorting domain-containing protein</fullName>
    </submittedName>
</protein>
<organism evidence="1 2">
    <name type="scientific">Neolewinella agarilytica</name>
    <dbReference type="NCBI Taxonomy" id="478744"/>
    <lineage>
        <taxon>Bacteria</taxon>
        <taxon>Pseudomonadati</taxon>
        <taxon>Bacteroidota</taxon>
        <taxon>Saprospiria</taxon>
        <taxon>Saprospirales</taxon>
        <taxon>Lewinellaceae</taxon>
        <taxon>Neolewinella</taxon>
    </lineage>
</organism>
<dbReference type="Proteomes" id="UP000199021">
    <property type="component" value="Unassembled WGS sequence"/>
</dbReference>
<name>A0A1H9G363_9BACT</name>